<dbReference type="PANTHER" id="PTHR30258:SF1">
    <property type="entry name" value="PROTEIN TRANSPORT PROTEIN HOFB HOMOLOG"/>
    <property type="match status" value="1"/>
</dbReference>
<dbReference type="GO" id="GO:0016887">
    <property type="term" value="F:ATP hydrolysis activity"/>
    <property type="evidence" value="ECO:0007669"/>
    <property type="project" value="TreeGrafter"/>
</dbReference>
<dbReference type="Proteomes" id="UP000177740">
    <property type="component" value="Unassembled WGS sequence"/>
</dbReference>
<dbReference type="SUPFAM" id="SSF160246">
    <property type="entry name" value="EspE N-terminal domain-like"/>
    <property type="match status" value="1"/>
</dbReference>
<evidence type="ECO:0000313" key="6">
    <source>
        <dbReference type="EMBL" id="OGZ27477.1"/>
    </source>
</evidence>
<comment type="similarity">
    <text evidence="1">Belongs to the GSP E family.</text>
</comment>
<reference evidence="6 7" key="1">
    <citation type="journal article" date="2016" name="Nat. Commun.">
        <title>Thousands of microbial genomes shed light on interconnected biogeochemical processes in an aquifer system.</title>
        <authorList>
            <person name="Anantharaman K."/>
            <person name="Brown C.T."/>
            <person name="Hug L.A."/>
            <person name="Sharon I."/>
            <person name="Castelle C.J."/>
            <person name="Probst A.J."/>
            <person name="Thomas B.C."/>
            <person name="Singh A."/>
            <person name="Wilkins M.J."/>
            <person name="Karaoz U."/>
            <person name="Brodie E.L."/>
            <person name="Williams K.H."/>
            <person name="Hubbard S.S."/>
            <person name="Banfield J.F."/>
        </authorList>
    </citation>
    <scope>NUCLEOTIDE SEQUENCE [LARGE SCALE GENOMIC DNA]</scope>
</reference>
<organism evidence="6 7">
    <name type="scientific">Candidatus Nealsonbacteria bacterium RIFOXYB1_FULL_40_15</name>
    <dbReference type="NCBI Taxonomy" id="1801677"/>
    <lineage>
        <taxon>Bacteria</taxon>
        <taxon>Candidatus Nealsoniibacteriota</taxon>
    </lineage>
</organism>
<evidence type="ECO:0000256" key="1">
    <source>
        <dbReference type="ARBA" id="ARBA00006611"/>
    </source>
</evidence>
<accession>A0A1G2ENZ9</accession>
<dbReference type="Pfam" id="PF00437">
    <property type="entry name" value="T2SSE"/>
    <property type="match status" value="1"/>
</dbReference>
<dbReference type="FunFam" id="3.40.50.300:FF:000398">
    <property type="entry name" value="Type IV pilus assembly ATPase PilB"/>
    <property type="match status" value="1"/>
</dbReference>
<feature type="coiled-coil region" evidence="4">
    <location>
        <begin position="132"/>
        <end position="163"/>
    </location>
</feature>
<keyword evidence="2" id="KW-0547">Nucleotide-binding</keyword>
<evidence type="ECO:0000256" key="2">
    <source>
        <dbReference type="ARBA" id="ARBA00022741"/>
    </source>
</evidence>
<keyword evidence="3" id="KW-0067">ATP-binding</keyword>
<comment type="caution">
    <text evidence="6">The sequence shown here is derived from an EMBL/GenBank/DDBJ whole genome shotgun (WGS) entry which is preliminary data.</text>
</comment>
<evidence type="ECO:0000256" key="3">
    <source>
        <dbReference type="ARBA" id="ARBA00022840"/>
    </source>
</evidence>
<feature type="domain" description="Bacterial type II secretion system protein E" evidence="5">
    <location>
        <begin position="378"/>
        <end position="392"/>
    </location>
</feature>
<dbReference type="Gene3D" id="3.40.50.300">
    <property type="entry name" value="P-loop containing nucleotide triphosphate hydrolases"/>
    <property type="match status" value="1"/>
</dbReference>
<dbReference type="SUPFAM" id="SSF52540">
    <property type="entry name" value="P-loop containing nucleoside triphosphate hydrolases"/>
    <property type="match status" value="1"/>
</dbReference>
<dbReference type="InterPro" id="IPR027417">
    <property type="entry name" value="P-loop_NTPase"/>
</dbReference>
<dbReference type="GO" id="GO:0005524">
    <property type="term" value="F:ATP binding"/>
    <property type="evidence" value="ECO:0007669"/>
    <property type="project" value="UniProtKB-KW"/>
</dbReference>
<evidence type="ECO:0000259" key="5">
    <source>
        <dbReference type="PROSITE" id="PS00662"/>
    </source>
</evidence>
<evidence type="ECO:0000313" key="7">
    <source>
        <dbReference type="Proteomes" id="UP000177740"/>
    </source>
</evidence>
<sequence length="571" mass="64594">MSLIQELLKRGMLDKSQAATLEYEVKNSDSKEEEVILKNKSATEDFLFGIKSENLKMQIKVVSPDDVKLKVLETIPEESAKYYRMISLDKKENHLEVGMVYPEDLKAREALEFLARQNNFSYTVFLITLSNFNSLLRKYSSLKKEVNKALEELESELEDDRFVRKSEQVEKIAEEAPISKVVAVILRHAVDGSASDIHIEPGKDKLRVRFRLDGILHASIFLPMKILPAVVARIKILSNLKIDETRVPQDGRFSTKVADRNIDFRVSTLPTTLGEKVVMRILDPTQRKIDFETLGITGRNREVLERGLKKSFGMILSTGPTGSGKTTTLYSILSVFNTGEENIMTMEDPVEYHMDGVNQSQIKPEIGFTFSSGLRALLRQDPDIIMVGEIRDEETASLAVHAALTGHVVLSTLHTSNAVGVIPRLIDMGIQKFLLPSSLSMMIAQRLVRRLCPYCKKKIQPPAEERKAILEELENLPTKMKKDIDRDKMFVYQPVGCKRCGNTGYGGRIGIYEFIEMTRELEEIIISEPSETKIAEEAKKQDMITMKQDGIIKVLEGHTSLEEVLRVAEEK</sequence>
<dbReference type="Pfam" id="PF05157">
    <property type="entry name" value="MshEN"/>
    <property type="match status" value="1"/>
</dbReference>
<gene>
    <name evidence="6" type="ORF">A2365_03330</name>
</gene>
<dbReference type="GO" id="GO:0005886">
    <property type="term" value="C:plasma membrane"/>
    <property type="evidence" value="ECO:0007669"/>
    <property type="project" value="TreeGrafter"/>
</dbReference>
<evidence type="ECO:0000256" key="4">
    <source>
        <dbReference type="SAM" id="Coils"/>
    </source>
</evidence>
<name>A0A1G2ENZ9_9BACT</name>
<protein>
    <recommendedName>
        <fullName evidence="5">Bacterial type II secretion system protein E domain-containing protein</fullName>
    </recommendedName>
</protein>
<dbReference type="InterPro" id="IPR001482">
    <property type="entry name" value="T2SS/T4SS_dom"/>
</dbReference>
<dbReference type="InterPro" id="IPR007831">
    <property type="entry name" value="T2SS_GspE_N"/>
</dbReference>
<dbReference type="Gene3D" id="3.30.450.90">
    <property type="match status" value="1"/>
</dbReference>
<dbReference type="CDD" id="cd01129">
    <property type="entry name" value="PulE-GspE-like"/>
    <property type="match status" value="1"/>
</dbReference>
<dbReference type="EMBL" id="MHMM01000006">
    <property type="protein sequence ID" value="OGZ27477.1"/>
    <property type="molecule type" value="Genomic_DNA"/>
</dbReference>
<dbReference type="AlphaFoldDB" id="A0A1G2ENZ9"/>
<dbReference type="PROSITE" id="PS00662">
    <property type="entry name" value="T2SP_E"/>
    <property type="match status" value="1"/>
</dbReference>
<keyword evidence="4" id="KW-0175">Coiled coil</keyword>
<dbReference type="STRING" id="1801677.A2365_03330"/>
<dbReference type="Gene3D" id="3.30.300.160">
    <property type="entry name" value="Type II secretion system, protein E, N-terminal domain"/>
    <property type="match status" value="1"/>
</dbReference>
<dbReference type="PANTHER" id="PTHR30258">
    <property type="entry name" value="TYPE II SECRETION SYSTEM PROTEIN GSPE-RELATED"/>
    <property type="match status" value="1"/>
</dbReference>
<proteinExistence type="inferred from homology"/>
<dbReference type="InterPro" id="IPR037257">
    <property type="entry name" value="T2SS_E_N_sf"/>
</dbReference>